<dbReference type="EMBL" id="OC322319">
    <property type="protein sequence ID" value="CAD7411607.1"/>
    <property type="molecule type" value="Genomic_DNA"/>
</dbReference>
<feature type="transmembrane region" description="Helical" evidence="1">
    <location>
        <begin position="83"/>
        <end position="101"/>
    </location>
</feature>
<protein>
    <submittedName>
        <fullName evidence="2">Uncharacterized protein</fullName>
    </submittedName>
</protein>
<accession>A0A7R9DBJ1</accession>
<dbReference type="AlphaFoldDB" id="A0A7R9DBJ1"/>
<keyword evidence="1" id="KW-1133">Transmembrane helix</keyword>
<gene>
    <name evidence="2" type="ORF">TCEB3V08_LOCUS11013</name>
</gene>
<evidence type="ECO:0000313" key="2">
    <source>
        <dbReference type="EMBL" id="CAD7411607.1"/>
    </source>
</evidence>
<name>A0A7R9DBJ1_TIMCR</name>
<keyword evidence="1" id="KW-0812">Transmembrane</keyword>
<organism evidence="2">
    <name type="scientific">Timema cristinae</name>
    <name type="common">Walking stick</name>
    <dbReference type="NCBI Taxonomy" id="61476"/>
    <lineage>
        <taxon>Eukaryota</taxon>
        <taxon>Metazoa</taxon>
        <taxon>Ecdysozoa</taxon>
        <taxon>Arthropoda</taxon>
        <taxon>Hexapoda</taxon>
        <taxon>Insecta</taxon>
        <taxon>Pterygota</taxon>
        <taxon>Neoptera</taxon>
        <taxon>Polyneoptera</taxon>
        <taxon>Phasmatodea</taxon>
        <taxon>Timematodea</taxon>
        <taxon>Timematoidea</taxon>
        <taxon>Timematidae</taxon>
        <taxon>Timema</taxon>
    </lineage>
</organism>
<reference evidence="2" key="1">
    <citation type="submission" date="2020-11" db="EMBL/GenBank/DDBJ databases">
        <authorList>
            <person name="Tran Van P."/>
        </authorList>
    </citation>
    <scope>NUCLEOTIDE SEQUENCE</scope>
</reference>
<sequence>MSASLGSLNLEQLAPGANSNIGTPLPPNPFPPSHSGAVDGVISYFIPVSDMAYFQYLVVVVAQRLRYPPSLPNPVFATAWLRLCYLPLVVFSVFCLVLPTTL</sequence>
<evidence type="ECO:0000256" key="1">
    <source>
        <dbReference type="SAM" id="Phobius"/>
    </source>
</evidence>
<keyword evidence="1" id="KW-0472">Membrane</keyword>
<feature type="transmembrane region" description="Helical" evidence="1">
    <location>
        <begin position="41"/>
        <end position="62"/>
    </location>
</feature>
<proteinExistence type="predicted"/>